<dbReference type="AlphaFoldDB" id="A0A177N482"/>
<comment type="caution">
    <text evidence="1">The sequence shown here is derived from an EMBL/GenBank/DDBJ whole genome shotgun (WGS) entry which is preliminary data.</text>
</comment>
<accession>A0A177N482</accession>
<gene>
    <name evidence="1" type="ORF">A1507_18760</name>
</gene>
<name>A0A177N482_9GAMM</name>
<evidence type="ECO:0000313" key="1">
    <source>
        <dbReference type="EMBL" id="OAI12808.1"/>
    </source>
</evidence>
<evidence type="ECO:0000313" key="2">
    <source>
        <dbReference type="Proteomes" id="UP000077857"/>
    </source>
</evidence>
<proteinExistence type="predicted"/>
<dbReference type="EMBL" id="LUUJ01000106">
    <property type="protein sequence ID" value="OAI12808.1"/>
    <property type="molecule type" value="Genomic_DNA"/>
</dbReference>
<reference evidence="1 2" key="1">
    <citation type="submission" date="2016-03" db="EMBL/GenBank/DDBJ databases">
        <authorList>
            <person name="Ploux O."/>
        </authorList>
    </citation>
    <scope>NUCLEOTIDE SEQUENCE [LARGE SCALE GENOMIC DNA]</scope>
    <source>
        <strain evidence="1 2">R-45378</strain>
    </source>
</reference>
<evidence type="ECO:0008006" key="3">
    <source>
        <dbReference type="Google" id="ProtNLM"/>
    </source>
</evidence>
<protein>
    <recommendedName>
        <fullName evidence="3">Helix-turn-helix domain-containing protein</fullName>
    </recommendedName>
</protein>
<dbReference type="RefSeq" id="WP_064041760.1">
    <property type="nucleotide sequence ID" value="NZ_LUUJ01000106.1"/>
</dbReference>
<organism evidence="1 2">
    <name type="scientific">Methylomonas koyamae</name>
    <dbReference type="NCBI Taxonomy" id="702114"/>
    <lineage>
        <taxon>Bacteria</taxon>
        <taxon>Pseudomonadati</taxon>
        <taxon>Pseudomonadota</taxon>
        <taxon>Gammaproteobacteria</taxon>
        <taxon>Methylococcales</taxon>
        <taxon>Methylococcaceae</taxon>
        <taxon>Methylomonas</taxon>
    </lineage>
</organism>
<sequence>MDYYQRCEWAFAQQGISSAEKFVLVAMAKRAGNDLVEYYQSIASLCDETELNRKTAIKSLKALCESGFIVSVGWPPSGQKMSVAATQWAWRQALKPAAKRVLLALADRANDAGECWPSVHRSQIGDLQISKKNRMENV</sequence>
<dbReference type="Pfam" id="PF13730">
    <property type="entry name" value="HTH_36"/>
    <property type="match status" value="2"/>
</dbReference>
<dbReference type="Proteomes" id="UP000077857">
    <property type="component" value="Unassembled WGS sequence"/>
</dbReference>